<dbReference type="Pfam" id="PF18180">
    <property type="entry name" value="LD_cluster3"/>
    <property type="match status" value="1"/>
</dbReference>
<comment type="caution">
    <text evidence="2">The sequence shown here is derived from an EMBL/GenBank/DDBJ whole genome shotgun (WGS) entry which is preliminary data.</text>
</comment>
<evidence type="ECO:0000313" key="3">
    <source>
        <dbReference type="Proteomes" id="UP000535276"/>
    </source>
</evidence>
<evidence type="ECO:0000313" key="2">
    <source>
        <dbReference type="EMBL" id="NYJ13052.1"/>
    </source>
</evidence>
<dbReference type="RefSeq" id="WP_179612382.1">
    <property type="nucleotide sequence ID" value="NZ_JACBZV010000007.1"/>
</dbReference>
<name>A0A7Z0E273_RHILE</name>
<organism evidence="2 3">
    <name type="scientific">Rhizobium leguminosarum</name>
    <dbReference type="NCBI Taxonomy" id="384"/>
    <lineage>
        <taxon>Bacteria</taxon>
        <taxon>Pseudomonadati</taxon>
        <taxon>Pseudomonadota</taxon>
        <taxon>Alphaproteobacteria</taxon>
        <taxon>Hyphomicrobiales</taxon>
        <taxon>Rhizobiaceae</taxon>
        <taxon>Rhizobium/Agrobacterium group</taxon>
        <taxon>Rhizobium</taxon>
    </lineage>
</organism>
<evidence type="ECO:0000256" key="1">
    <source>
        <dbReference type="SAM" id="MobiDB-lite"/>
    </source>
</evidence>
<dbReference type="EMBL" id="JACBZV010000007">
    <property type="protein sequence ID" value="NYJ13052.1"/>
    <property type="molecule type" value="Genomic_DNA"/>
</dbReference>
<dbReference type="AlphaFoldDB" id="A0A7Z0E273"/>
<sequence>MDGAVFLSAGVPDPKRGPEYAKTADTVAITAAVSALVYVTLGRRRLIWGGQPAITPMIWTVAADMGVEYGSWVRLYQSKHFKDEFPEENRHFQNVSYTEDVDKDLNKSLEALRRKMFMENQFATAVFIGGMGGILDEYEMLRQTQPDTKLIPLVSAGGAASLVAERIGDVADDLKTDLDFVALFHRHLGISEREERFRTPAEQPADIEERYWSRRPKPAKFDGA</sequence>
<feature type="region of interest" description="Disordered" evidence="1">
    <location>
        <begin position="195"/>
        <end position="224"/>
    </location>
</feature>
<proteinExistence type="predicted"/>
<gene>
    <name evidence="2" type="ORF">GGI64_004133</name>
</gene>
<dbReference type="Proteomes" id="UP000535276">
    <property type="component" value="Unassembled WGS sequence"/>
</dbReference>
<protein>
    <submittedName>
        <fullName evidence="2">Uncharacterized protein</fullName>
    </submittedName>
</protein>
<reference evidence="2 3" key="1">
    <citation type="submission" date="2020-07" db="EMBL/GenBank/DDBJ databases">
        <title>Genomic Encyclopedia of Type Strains, Phase IV (KMG-V): Genome sequencing to study the core and pangenomes of soil and plant-associated prokaryotes.</title>
        <authorList>
            <person name="Whitman W."/>
        </authorList>
    </citation>
    <scope>NUCLEOTIDE SEQUENCE [LARGE SCALE GENOMIC DNA]</scope>
    <source>
        <strain evidence="2 3">SEMIA 4052</strain>
    </source>
</reference>
<accession>A0A7Z0E273</accession>
<dbReference type="InterPro" id="IPR041197">
    <property type="entry name" value="LD_cluster3"/>
</dbReference>